<evidence type="ECO:0000313" key="2">
    <source>
        <dbReference type="EMBL" id="MFB9518989.1"/>
    </source>
</evidence>
<comment type="caution">
    <text evidence="2">The sequence shown here is derived from an EMBL/GenBank/DDBJ whole genome shotgun (WGS) entry which is preliminary data.</text>
</comment>
<feature type="region of interest" description="Disordered" evidence="1">
    <location>
        <begin position="20"/>
        <end position="40"/>
    </location>
</feature>
<evidence type="ECO:0000256" key="1">
    <source>
        <dbReference type="SAM" id="MobiDB-lite"/>
    </source>
</evidence>
<dbReference type="Proteomes" id="UP001589718">
    <property type="component" value="Unassembled WGS sequence"/>
</dbReference>
<gene>
    <name evidence="2" type="ORF">ACFFTU_03355</name>
</gene>
<accession>A0ABV5P774</accession>
<reference evidence="2 3" key="1">
    <citation type="submission" date="2024-09" db="EMBL/GenBank/DDBJ databases">
        <authorList>
            <person name="Sun Q."/>
            <person name="Mori K."/>
        </authorList>
    </citation>
    <scope>NUCLEOTIDE SEQUENCE [LARGE SCALE GENOMIC DNA]</scope>
    <source>
        <strain evidence="2 3">JCM 4362</strain>
    </source>
</reference>
<dbReference type="RefSeq" id="WP_345217723.1">
    <property type="nucleotide sequence ID" value="NZ_BAAAXE010000001.1"/>
</dbReference>
<evidence type="ECO:0000313" key="3">
    <source>
        <dbReference type="Proteomes" id="UP001589718"/>
    </source>
</evidence>
<keyword evidence="3" id="KW-1185">Reference proteome</keyword>
<dbReference type="EMBL" id="JBHMCR010000002">
    <property type="protein sequence ID" value="MFB9518989.1"/>
    <property type="molecule type" value="Genomic_DNA"/>
</dbReference>
<proteinExistence type="predicted"/>
<protein>
    <submittedName>
        <fullName evidence="2">Uncharacterized protein</fullName>
    </submittedName>
</protein>
<name>A0ABV5P774_STRCM</name>
<sequence>MAELGADSRFQAGYLLALRGHAQEAAPPPETPPARAGPGG</sequence>
<organism evidence="2 3">
    <name type="scientific">Streptomyces cremeus</name>
    <dbReference type="NCBI Taxonomy" id="66881"/>
    <lineage>
        <taxon>Bacteria</taxon>
        <taxon>Bacillati</taxon>
        <taxon>Actinomycetota</taxon>
        <taxon>Actinomycetes</taxon>
        <taxon>Kitasatosporales</taxon>
        <taxon>Streptomycetaceae</taxon>
        <taxon>Streptomyces</taxon>
    </lineage>
</organism>